<keyword evidence="2" id="KW-0472">Membrane</keyword>
<sequence>MEALNNLKHIKNNWAPYKSWEQQQKNEEARIDVLKKISPASEQELNYAKNYGSTLINAVNIMDQVSINKSENALVSIRAAFSSAALLSGVVGAALGSVFSYFSKSYKNVPKTAAFVGYSITTLLSICVIDFLNAHYEKMATRIARFQTRNNELKDVKNFIVYSDAQITQAKQKAQNMDDVDDITQDSSFKESFNPIKTFKKSIATVKDLKKDYADYKKWHKAFVEEEKNKTQNFENMEATQEQLEAAQKDRDKILKVIKRLEISSNNYEINTDLGIRTISVIASMFTIAGGLTLGWALGRLSKNAAKYSKKTAFLDYMSKLSVPAGILSMIFLAGPLVKIVKESARIGRHKEKTELLKDASNFIAFSDSQKNSVKDTASQEPEKKSAINTVAEDFCDITKIKKDFEDYNKYKNSQLKEELKLRAALKDIPVTQKQLEDAEKLQKQVFRAFETIDDKSESFVDDTDAAVESISRTITGTICTAANLLTLKLFGNKISAFTSNKKMPGFMEGLKLTRNLKLKDLALIFIAPFFVTRLLILGISVVGSEIKKKACKIGVMTAANDLHDPKNFIVRENKTKEPTNRVFKDFIKV</sequence>
<evidence type="ECO:0000313" key="4">
    <source>
        <dbReference type="Proteomes" id="UP000886748"/>
    </source>
</evidence>
<reference evidence="3" key="1">
    <citation type="submission" date="2020-10" db="EMBL/GenBank/DDBJ databases">
        <authorList>
            <person name="Gilroy R."/>
        </authorList>
    </citation>
    <scope>NUCLEOTIDE SEQUENCE</scope>
    <source>
        <strain evidence="3">CHK154-7741</strain>
    </source>
</reference>
<organism evidence="3 4">
    <name type="scientific">Candidatus Limenecus avicola</name>
    <dbReference type="NCBI Taxonomy" id="2840847"/>
    <lineage>
        <taxon>Bacteria</taxon>
        <taxon>Bacillati</taxon>
        <taxon>Bacillota</taxon>
        <taxon>Clostridia</taxon>
        <taxon>Eubacteriales</taxon>
        <taxon>Clostridiaceae</taxon>
        <taxon>Clostridiaceae incertae sedis</taxon>
        <taxon>Candidatus Limenecus</taxon>
    </lineage>
</organism>
<feature type="transmembrane region" description="Helical" evidence="2">
    <location>
        <begin position="114"/>
        <end position="132"/>
    </location>
</feature>
<protein>
    <submittedName>
        <fullName evidence="3">Uncharacterized protein</fullName>
    </submittedName>
</protein>
<proteinExistence type="predicted"/>
<feature type="transmembrane region" description="Helical" evidence="2">
    <location>
        <begin position="79"/>
        <end position="102"/>
    </location>
</feature>
<dbReference type="Proteomes" id="UP000886748">
    <property type="component" value="Unassembled WGS sequence"/>
</dbReference>
<feature type="transmembrane region" description="Helical" evidence="2">
    <location>
        <begin position="279"/>
        <end position="301"/>
    </location>
</feature>
<dbReference type="AlphaFoldDB" id="A0A9D1N154"/>
<evidence type="ECO:0000256" key="1">
    <source>
        <dbReference type="SAM" id="Coils"/>
    </source>
</evidence>
<accession>A0A9D1N154</accession>
<evidence type="ECO:0000313" key="3">
    <source>
        <dbReference type="EMBL" id="HIU93150.1"/>
    </source>
</evidence>
<feature type="coiled-coil region" evidence="1">
    <location>
        <begin position="227"/>
        <end position="264"/>
    </location>
</feature>
<comment type="caution">
    <text evidence="3">The sequence shown here is derived from an EMBL/GenBank/DDBJ whole genome shotgun (WGS) entry which is preliminary data.</text>
</comment>
<gene>
    <name evidence="3" type="ORF">IAD26_08475</name>
</gene>
<evidence type="ECO:0000256" key="2">
    <source>
        <dbReference type="SAM" id="Phobius"/>
    </source>
</evidence>
<feature type="transmembrane region" description="Helical" evidence="2">
    <location>
        <begin position="522"/>
        <end position="544"/>
    </location>
</feature>
<reference evidence="3" key="2">
    <citation type="journal article" date="2021" name="PeerJ">
        <title>Extensive microbial diversity within the chicken gut microbiome revealed by metagenomics and culture.</title>
        <authorList>
            <person name="Gilroy R."/>
            <person name="Ravi A."/>
            <person name="Getino M."/>
            <person name="Pursley I."/>
            <person name="Horton D.L."/>
            <person name="Alikhan N.F."/>
            <person name="Baker D."/>
            <person name="Gharbi K."/>
            <person name="Hall N."/>
            <person name="Watson M."/>
            <person name="Adriaenssens E.M."/>
            <person name="Foster-Nyarko E."/>
            <person name="Jarju S."/>
            <person name="Secka A."/>
            <person name="Antonio M."/>
            <person name="Oren A."/>
            <person name="Chaudhuri R.R."/>
            <person name="La Ragione R."/>
            <person name="Hildebrand F."/>
            <person name="Pallen M.J."/>
        </authorList>
    </citation>
    <scope>NUCLEOTIDE SEQUENCE</scope>
    <source>
        <strain evidence="3">CHK154-7741</strain>
    </source>
</reference>
<keyword evidence="2" id="KW-1133">Transmembrane helix</keyword>
<keyword evidence="2" id="KW-0812">Transmembrane</keyword>
<feature type="transmembrane region" description="Helical" evidence="2">
    <location>
        <begin position="321"/>
        <end position="341"/>
    </location>
</feature>
<name>A0A9D1N154_9CLOT</name>
<keyword evidence="1" id="KW-0175">Coiled coil</keyword>
<dbReference type="EMBL" id="DVOD01000060">
    <property type="protein sequence ID" value="HIU93150.1"/>
    <property type="molecule type" value="Genomic_DNA"/>
</dbReference>